<accession>A0ABT6N9B4</accession>
<comment type="similarity">
    <text evidence="5">Belongs to the binding-protein-dependent transport system permease family.</text>
</comment>
<keyword evidence="8" id="KW-1185">Reference proteome</keyword>
<dbReference type="SUPFAM" id="SSF53187">
    <property type="entry name" value="Zn-dependent exopeptidases"/>
    <property type="match status" value="1"/>
</dbReference>
<dbReference type="Gene3D" id="1.10.3720.10">
    <property type="entry name" value="MetI-like"/>
    <property type="match status" value="1"/>
</dbReference>
<feature type="transmembrane region" description="Helical" evidence="5">
    <location>
        <begin position="222"/>
        <end position="240"/>
    </location>
</feature>
<dbReference type="EMBL" id="JARYZI010000001">
    <property type="protein sequence ID" value="MDH8677011.1"/>
    <property type="molecule type" value="Genomic_DNA"/>
</dbReference>
<dbReference type="Proteomes" id="UP001158045">
    <property type="component" value="Unassembled WGS sequence"/>
</dbReference>
<dbReference type="InterPro" id="IPR000515">
    <property type="entry name" value="MetI-like"/>
</dbReference>
<keyword evidence="4 5" id="KW-0472">Membrane</keyword>
<reference evidence="7 8" key="1">
    <citation type="submission" date="2023-04" db="EMBL/GenBank/DDBJ databases">
        <title>Fusibacter bizertensis strain WBS, isolated from littoral bottom sediments of the Arctic seas - biochemical and genomic analysis.</title>
        <authorList>
            <person name="Brioukhanov A.L."/>
        </authorList>
    </citation>
    <scope>NUCLEOTIDE SEQUENCE [LARGE SCALE GENOMIC DNA]</scope>
    <source>
        <strain evidence="7 8">WBS</strain>
    </source>
</reference>
<feature type="transmembrane region" description="Helical" evidence="5">
    <location>
        <begin position="88"/>
        <end position="110"/>
    </location>
</feature>
<organism evidence="7 8">
    <name type="scientific">Fusibacter bizertensis</name>
    <dbReference type="NCBI Taxonomy" id="1488331"/>
    <lineage>
        <taxon>Bacteria</taxon>
        <taxon>Bacillati</taxon>
        <taxon>Bacillota</taxon>
        <taxon>Clostridia</taxon>
        <taxon>Eubacteriales</taxon>
        <taxon>Eubacteriales Family XII. Incertae Sedis</taxon>
        <taxon>Fusibacter</taxon>
    </lineage>
</organism>
<protein>
    <submittedName>
        <fullName evidence="7">ABC transporter permease subunit</fullName>
    </submittedName>
</protein>
<dbReference type="PANTHER" id="PTHR43839:SF3">
    <property type="entry name" value="OLIGOPEPTIDE ABC TRANSPORTER, PERMEASE PROTEIN"/>
    <property type="match status" value="1"/>
</dbReference>
<dbReference type="SUPFAM" id="SSF161098">
    <property type="entry name" value="MetI-like"/>
    <property type="match status" value="1"/>
</dbReference>
<evidence type="ECO:0000256" key="5">
    <source>
        <dbReference type="RuleBase" id="RU363032"/>
    </source>
</evidence>
<evidence type="ECO:0000259" key="6">
    <source>
        <dbReference type="PROSITE" id="PS50928"/>
    </source>
</evidence>
<dbReference type="Pfam" id="PF00528">
    <property type="entry name" value="BPD_transp_1"/>
    <property type="match status" value="1"/>
</dbReference>
<dbReference type="PANTHER" id="PTHR43839">
    <property type="entry name" value="OPPC IN A BINDING PROTEIN-DEPENDENT TRANSPORT SYSTEM"/>
    <property type="match status" value="1"/>
</dbReference>
<evidence type="ECO:0000313" key="8">
    <source>
        <dbReference type="Proteomes" id="UP001158045"/>
    </source>
</evidence>
<evidence type="ECO:0000256" key="2">
    <source>
        <dbReference type="ARBA" id="ARBA00022692"/>
    </source>
</evidence>
<proteinExistence type="inferred from homology"/>
<evidence type="ECO:0000256" key="3">
    <source>
        <dbReference type="ARBA" id="ARBA00022989"/>
    </source>
</evidence>
<feature type="domain" description="ABC transmembrane type-1" evidence="6">
    <location>
        <begin position="84"/>
        <end position="299"/>
    </location>
</feature>
<evidence type="ECO:0000313" key="7">
    <source>
        <dbReference type="EMBL" id="MDH8677011.1"/>
    </source>
</evidence>
<feature type="transmembrane region" description="Helical" evidence="5">
    <location>
        <begin position="122"/>
        <end position="147"/>
    </location>
</feature>
<evidence type="ECO:0000256" key="4">
    <source>
        <dbReference type="ARBA" id="ARBA00023136"/>
    </source>
</evidence>
<sequence length="826" mass="93300">MRKINFPLILGIGILLILMLMYMFPALFTNKDPLYEESPKYIEVRENGEWVEHFGYNPMPPNRDNLMGTDDAGRDVYARLIYGTRNTLTIVFLVALFRMLIAFPLGLAAGMGAKFFSMLIKVFNTFFTAVPILIFSYIILNIAYFTHLQMDKAIVAFAIVFTALGWAKLAGMIEDSTRKVMSEDFIEGEIAIGKTKLQIAFQNILPHLIPDAVSLFFKEMGMAMFLIAQLAVFNVFVGVTREIKALAFKSNYDMILEPEWGGTLSRIAVNMRKFDTVYWMTIFPVLLFSIAIVGFNLLGEGLRIEFYKRNSRVISDIRKIFYFISPKLFITQLKDIKHYYKPVAVKLILITGIVLYIVIPWHPSRYDFNIDYAMANLEQLVSEDFKGRVAGTEGGYQAGEYIKTQLSAYGYQVDETEIAFLKTENDKVVPKDISPVFVDSGYIKIVSADGSEKTFELYKDFSILSINRDVFTEETTERLIYKGIAVDNEHASKLASNLSENNAFFPMTTDYPFMNKNGEKPKNLFKVDKSTSFEYDAEFFMGWNGYEGAMGTQVFNATVIVPYASLYDALSEAVSSGYSEVEINLSYPQMAAHPGRNITGFLPGKGRTIDDPGETIIIGASYDGVYNGSENTPFAMCATPAATALEIARVIGGIDEPLEKSILFMFWDNEAETGKYTQLSGVGQFHLTDMTDVQMSMAHGFYYIDIAYPGYAEQDTLNLTTLPAQRANGKNYLIGLEMEKRLKEMDVKYRRYHFEYAMTEQLQNMRLNALTSIGVGNTTNMSINGPYDEIDNLNVERIDAIGQLILDTLTMNEFMMNDDNSAEVQP</sequence>
<dbReference type="CDD" id="cd06261">
    <property type="entry name" value="TM_PBP2"/>
    <property type="match status" value="1"/>
</dbReference>
<gene>
    <name evidence="7" type="ORF">QE109_02565</name>
</gene>
<feature type="transmembrane region" description="Helical" evidence="5">
    <location>
        <begin position="7"/>
        <end position="28"/>
    </location>
</feature>
<dbReference type="PROSITE" id="PS50928">
    <property type="entry name" value="ABC_TM1"/>
    <property type="match status" value="1"/>
</dbReference>
<dbReference type="RefSeq" id="WP_281092810.1">
    <property type="nucleotide sequence ID" value="NZ_JARYZI010000001.1"/>
</dbReference>
<evidence type="ECO:0000256" key="1">
    <source>
        <dbReference type="ARBA" id="ARBA00004141"/>
    </source>
</evidence>
<keyword evidence="2 5" id="KW-0812">Transmembrane</keyword>
<dbReference type="InterPro" id="IPR035906">
    <property type="entry name" value="MetI-like_sf"/>
</dbReference>
<comment type="caution">
    <text evidence="7">The sequence shown here is derived from an EMBL/GenBank/DDBJ whole genome shotgun (WGS) entry which is preliminary data.</text>
</comment>
<feature type="transmembrane region" description="Helical" evidence="5">
    <location>
        <begin position="277"/>
        <end position="299"/>
    </location>
</feature>
<keyword evidence="5" id="KW-0813">Transport</keyword>
<feature type="transmembrane region" description="Helical" evidence="5">
    <location>
        <begin position="153"/>
        <end position="171"/>
    </location>
</feature>
<feature type="transmembrane region" description="Helical" evidence="5">
    <location>
        <begin position="343"/>
        <end position="361"/>
    </location>
</feature>
<comment type="subcellular location">
    <subcellularLocation>
        <location evidence="5">Cell membrane</location>
        <topology evidence="5">Multi-pass membrane protein</topology>
    </subcellularLocation>
    <subcellularLocation>
        <location evidence="1">Membrane</location>
        <topology evidence="1">Multi-pass membrane protein</topology>
    </subcellularLocation>
</comment>
<name>A0ABT6N9B4_9FIRM</name>
<dbReference type="Gene3D" id="3.40.630.10">
    <property type="entry name" value="Zn peptidases"/>
    <property type="match status" value="2"/>
</dbReference>
<keyword evidence="3 5" id="KW-1133">Transmembrane helix</keyword>